<comment type="caution">
    <text evidence="5">The sequence shown here is derived from an EMBL/GenBank/DDBJ whole genome shotgun (WGS) entry which is preliminary data.</text>
</comment>
<dbReference type="Pfam" id="PF03088">
    <property type="entry name" value="Str_synth"/>
    <property type="match status" value="1"/>
</dbReference>
<dbReference type="AlphaFoldDB" id="A0A7Y3W4E6"/>
<keyword evidence="3" id="KW-0325">Glycoprotein</keyword>
<protein>
    <submittedName>
        <fullName evidence="5">Strictosidine synthase family protein</fullName>
    </submittedName>
</protein>
<dbReference type="SUPFAM" id="SSF63829">
    <property type="entry name" value="Calcium-dependent phosphotriesterase"/>
    <property type="match status" value="1"/>
</dbReference>
<evidence type="ECO:0000256" key="2">
    <source>
        <dbReference type="ARBA" id="ARBA00022553"/>
    </source>
</evidence>
<name>A0A7Y3W4E6_9PROT</name>
<evidence type="ECO:0000259" key="4">
    <source>
        <dbReference type="Pfam" id="PF03088"/>
    </source>
</evidence>
<reference evidence="5 6" key="1">
    <citation type="submission" date="2020-05" db="EMBL/GenBank/DDBJ databases">
        <title>Parvularcula mediterraneae sp. nov., isolated from polypropylene straw from shallow seawater of the seashore of Laganas in Zakynthos island, Greece.</title>
        <authorList>
            <person name="Szabo I."/>
            <person name="Al-Omari J."/>
            <person name="Rado J."/>
            <person name="Szerdahelyi G.S."/>
        </authorList>
    </citation>
    <scope>NUCLEOTIDE SEQUENCE [LARGE SCALE GENOMIC DNA]</scope>
    <source>
        <strain evidence="5 6">ZS-1/3</strain>
    </source>
</reference>
<feature type="domain" description="Strictosidine synthase conserved region" evidence="4">
    <location>
        <begin position="86"/>
        <end position="169"/>
    </location>
</feature>
<sequence length="286" mass="31195">MITEDGTVYSALRNDGWLLRVRPGAEGAEKVANIGGRGLGCELMPDGRVLVCNADLGLQAVDPETGDVEALLPEIFGRTFGVCNNASIAPDGTIYLSESSSAYALEDFKKDIVEDTKSGRLMRWKPGQGEPEVLLDGLSFANGVVLDPQGAFVLVAETTHCRIHRVWLEDLRTDIFAEVPGYPDNLSLGSDGLIWTALPAPQNAAVSKLHNSPLWLRKIVARLPAALQPNPPKVSWLMAFSRDGELVHFLEGDPEQYHHITGVREKDGRVWLGSIEEHALGYFDLA</sequence>
<dbReference type="EMBL" id="JABFCX010000002">
    <property type="protein sequence ID" value="NNU15444.1"/>
    <property type="molecule type" value="Genomic_DNA"/>
</dbReference>
<evidence type="ECO:0000256" key="3">
    <source>
        <dbReference type="ARBA" id="ARBA00023180"/>
    </source>
</evidence>
<dbReference type="Proteomes" id="UP000536835">
    <property type="component" value="Unassembled WGS sequence"/>
</dbReference>
<organism evidence="5 6">
    <name type="scientific">Parvularcula mediterranea</name>
    <dbReference type="NCBI Taxonomy" id="2732508"/>
    <lineage>
        <taxon>Bacteria</taxon>
        <taxon>Pseudomonadati</taxon>
        <taxon>Pseudomonadota</taxon>
        <taxon>Alphaproteobacteria</taxon>
        <taxon>Parvularculales</taxon>
        <taxon>Parvularculaceae</taxon>
        <taxon>Parvularcula</taxon>
    </lineage>
</organism>
<gene>
    <name evidence="5" type="ORF">HK107_03770</name>
</gene>
<dbReference type="InterPro" id="IPR011042">
    <property type="entry name" value="6-blade_b-propeller_TolB-like"/>
</dbReference>
<proteinExistence type="inferred from homology"/>
<dbReference type="GO" id="GO:0016787">
    <property type="term" value="F:hydrolase activity"/>
    <property type="evidence" value="ECO:0007669"/>
    <property type="project" value="TreeGrafter"/>
</dbReference>
<comment type="similarity">
    <text evidence="1">Belongs to the strictosidine synthase family.</text>
</comment>
<keyword evidence="2" id="KW-0597">Phosphoprotein</keyword>
<dbReference type="PANTHER" id="PTHR10426">
    <property type="entry name" value="STRICTOSIDINE SYNTHASE-RELATED"/>
    <property type="match status" value="1"/>
</dbReference>
<dbReference type="PANTHER" id="PTHR10426:SF88">
    <property type="entry name" value="ADIPOCYTE PLASMA MEMBRANE-ASSOCIATED PROTEIN HEMOMUCIN-RELATED"/>
    <property type="match status" value="1"/>
</dbReference>
<keyword evidence="6" id="KW-1185">Reference proteome</keyword>
<evidence type="ECO:0000313" key="6">
    <source>
        <dbReference type="Proteomes" id="UP000536835"/>
    </source>
</evidence>
<dbReference type="InterPro" id="IPR018119">
    <property type="entry name" value="Strictosidine_synth_cons-reg"/>
</dbReference>
<accession>A0A7Y3W4E6</accession>
<evidence type="ECO:0000313" key="5">
    <source>
        <dbReference type="EMBL" id="NNU15444.1"/>
    </source>
</evidence>
<evidence type="ECO:0000256" key="1">
    <source>
        <dbReference type="ARBA" id="ARBA00009191"/>
    </source>
</evidence>
<dbReference type="Gene3D" id="2.120.10.30">
    <property type="entry name" value="TolB, C-terminal domain"/>
    <property type="match status" value="1"/>
</dbReference>